<feature type="chain" id="PRO_5040307045" evidence="1">
    <location>
        <begin position="24"/>
        <end position="74"/>
    </location>
</feature>
<keyword evidence="3" id="KW-1185">Reference proteome</keyword>
<evidence type="ECO:0000313" key="3">
    <source>
        <dbReference type="Proteomes" id="UP000775872"/>
    </source>
</evidence>
<keyword evidence="1" id="KW-0732">Signal</keyword>
<sequence>MQFYHILALAIAGTVLASPAAIAEEVDVDVRSTESKVAEAFESRADKCLYRYCKSARDCCPRMACYSKSSSCVY</sequence>
<name>A0A9N9YUX2_9HYPO</name>
<feature type="signal peptide" evidence="1">
    <location>
        <begin position="1"/>
        <end position="23"/>
    </location>
</feature>
<dbReference type="Proteomes" id="UP000775872">
    <property type="component" value="Unassembled WGS sequence"/>
</dbReference>
<protein>
    <submittedName>
        <fullName evidence="2">Uncharacterized protein</fullName>
    </submittedName>
</protein>
<reference evidence="2" key="1">
    <citation type="submission" date="2021-10" db="EMBL/GenBank/DDBJ databases">
        <authorList>
            <person name="Piombo E."/>
        </authorList>
    </citation>
    <scope>NUCLEOTIDE SEQUENCE</scope>
</reference>
<organism evidence="2 3">
    <name type="scientific">Clonostachys solani</name>
    <dbReference type="NCBI Taxonomy" id="160281"/>
    <lineage>
        <taxon>Eukaryota</taxon>
        <taxon>Fungi</taxon>
        <taxon>Dikarya</taxon>
        <taxon>Ascomycota</taxon>
        <taxon>Pezizomycotina</taxon>
        <taxon>Sordariomycetes</taxon>
        <taxon>Hypocreomycetidae</taxon>
        <taxon>Hypocreales</taxon>
        <taxon>Bionectriaceae</taxon>
        <taxon>Clonostachys</taxon>
    </lineage>
</organism>
<dbReference type="AlphaFoldDB" id="A0A9N9YUX2"/>
<dbReference type="OrthoDB" id="5132830at2759"/>
<evidence type="ECO:0000256" key="1">
    <source>
        <dbReference type="SAM" id="SignalP"/>
    </source>
</evidence>
<evidence type="ECO:0000313" key="2">
    <source>
        <dbReference type="EMBL" id="CAH0045911.1"/>
    </source>
</evidence>
<accession>A0A9N9YUX2</accession>
<dbReference type="EMBL" id="CABFOC020000013">
    <property type="protein sequence ID" value="CAH0045911.1"/>
    <property type="molecule type" value="Genomic_DNA"/>
</dbReference>
<gene>
    <name evidence="2" type="ORF">CSOL1703_00012544</name>
</gene>
<proteinExistence type="predicted"/>
<comment type="caution">
    <text evidence="2">The sequence shown here is derived from an EMBL/GenBank/DDBJ whole genome shotgun (WGS) entry which is preliminary data.</text>
</comment>